<dbReference type="Gene3D" id="3.40.50.720">
    <property type="entry name" value="NAD(P)-binding Rossmann-like Domain"/>
    <property type="match status" value="1"/>
</dbReference>
<dbReference type="InterPro" id="IPR014182">
    <property type="entry name" value="ADH_Zn_typ-1"/>
</dbReference>
<dbReference type="Pfam" id="PF08240">
    <property type="entry name" value="ADH_N"/>
    <property type="match status" value="1"/>
</dbReference>
<evidence type="ECO:0000256" key="2">
    <source>
        <dbReference type="RuleBase" id="RU364000"/>
    </source>
</evidence>
<dbReference type="NCBIfam" id="TIGR02817">
    <property type="entry name" value="adh_fam_1"/>
    <property type="match status" value="1"/>
</dbReference>
<proteinExistence type="inferred from homology"/>
<dbReference type="Proteomes" id="UP001271890">
    <property type="component" value="Unassembled WGS sequence"/>
</dbReference>
<comment type="similarity">
    <text evidence="1 2">Belongs to the zinc-containing alcohol dehydrogenase family. Quinone oxidoreductase subfamily.</text>
</comment>
<sequence length="333" mass="37004">MKAISYITSIDNTFKNPLIDIEKAQPNLKERDVLVKVQAISVNPVDTKVRRGDIPLDKLHILGWDAVGEIVAVGINVKHFKVGDQVWYAGDLTRDGSYAEFQAVDERIISLKPKTISNAEAAALPLTAITAWEVLFDRFNISAEQSGNILIIGGAGGVGSIAIQLLKAKTNLTVIATASREETKSWVKSLGADYVIDHTKDLNAQIKSLQLEQPKYVFSTNHTETYVKQIVALIAPQGKLSLIDDPALFDIMPFKRKSISVHWESMFTRSMFETDDIEMQKNLLQEVAQLVDDRKIRSTLNQNLGKINTENLMYAHKLIESGKAKGKIVLEGF</sequence>
<dbReference type="SMART" id="SM00829">
    <property type="entry name" value="PKS_ER"/>
    <property type="match status" value="1"/>
</dbReference>
<dbReference type="RefSeq" id="WP_319928517.1">
    <property type="nucleotide sequence ID" value="NZ_VCDN01000011.1"/>
</dbReference>
<keyword evidence="2" id="KW-0479">Metal-binding</keyword>
<dbReference type="InterPro" id="IPR013154">
    <property type="entry name" value="ADH-like_N"/>
</dbReference>
<comment type="caution">
    <text evidence="4">The sequence shown here is derived from an EMBL/GenBank/DDBJ whole genome shotgun (WGS) entry which is preliminary data.</text>
</comment>
<dbReference type="PANTHER" id="PTHR43482:SF1">
    <property type="entry name" value="PROTEIN AST1-RELATED"/>
    <property type="match status" value="1"/>
</dbReference>
<keyword evidence="2" id="KW-0560">Oxidoreductase</keyword>
<dbReference type="InterPro" id="IPR020843">
    <property type="entry name" value="ER"/>
</dbReference>
<dbReference type="Pfam" id="PF00107">
    <property type="entry name" value="ADH_zinc_N"/>
    <property type="match status" value="1"/>
</dbReference>
<dbReference type="EMBL" id="VCDN01000011">
    <property type="protein sequence ID" value="MDX7986066.1"/>
    <property type="molecule type" value="Genomic_DNA"/>
</dbReference>
<evidence type="ECO:0000256" key="1">
    <source>
        <dbReference type="ARBA" id="ARBA00010371"/>
    </source>
</evidence>
<name>A0ABU4S4C9_9GAMM</name>
<evidence type="ECO:0000313" key="4">
    <source>
        <dbReference type="EMBL" id="MDX7986066.1"/>
    </source>
</evidence>
<dbReference type="Gene3D" id="3.90.180.10">
    <property type="entry name" value="Medium-chain alcohol dehydrogenases, catalytic domain"/>
    <property type="match status" value="1"/>
</dbReference>
<evidence type="ECO:0000313" key="5">
    <source>
        <dbReference type="Proteomes" id="UP001271890"/>
    </source>
</evidence>
<evidence type="ECO:0000259" key="3">
    <source>
        <dbReference type="SMART" id="SM00829"/>
    </source>
</evidence>
<accession>A0ABU4S4C9</accession>
<keyword evidence="2" id="KW-0862">Zinc</keyword>
<dbReference type="SUPFAM" id="SSF51735">
    <property type="entry name" value="NAD(P)-binding Rossmann-fold domains"/>
    <property type="match status" value="1"/>
</dbReference>
<feature type="domain" description="Enoyl reductase (ER)" evidence="3">
    <location>
        <begin position="12"/>
        <end position="330"/>
    </location>
</feature>
<dbReference type="InterPro" id="IPR011032">
    <property type="entry name" value="GroES-like_sf"/>
</dbReference>
<dbReference type="InterPro" id="IPR036291">
    <property type="entry name" value="NAD(P)-bd_dom_sf"/>
</dbReference>
<keyword evidence="5" id="KW-1185">Reference proteome</keyword>
<reference evidence="5" key="1">
    <citation type="journal article" date="2024" name="Toxins">
        <title>Genome Sequence Analysis of Native Xenorhabdus Strains Isolated from Entomopathogenic Nematodes in Argentina.</title>
        <authorList>
            <person name="Palma L."/>
            <person name="Frizzo L."/>
            <person name="Kaiser S."/>
            <person name="Berry C."/>
            <person name="Caballero P."/>
            <person name="Bode H.B."/>
            <person name="Del Valle E.E."/>
        </authorList>
    </citation>
    <scope>NUCLEOTIDE SEQUENCE [LARGE SCALE GENOMIC DNA]</scope>
    <source>
        <strain evidence="5">12</strain>
    </source>
</reference>
<protein>
    <recommendedName>
        <fullName evidence="2">Zinc-type alcohol dehydrogenase-like protein</fullName>
    </recommendedName>
</protein>
<organism evidence="4 5">
    <name type="scientific">Xenorhabdus santafensis</name>
    <dbReference type="NCBI Taxonomy" id="2582833"/>
    <lineage>
        <taxon>Bacteria</taxon>
        <taxon>Pseudomonadati</taxon>
        <taxon>Pseudomonadota</taxon>
        <taxon>Gammaproteobacteria</taxon>
        <taxon>Enterobacterales</taxon>
        <taxon>Morganellaceae</taxon>
        <taxon>Xenorhabdus</taxon>
    </lineage>
</organism>
<dbReference type="InterPro" id="IPR052585">
    <property type="entry name" value="Lipid_raft_assoc_Zn_ADH"/>
</dbReference>
<dbReference type="InterPro" id="IPR013149">
    <property type="entry name" value="ADH-like_C"/>
</dbReference>
<dbReference type="SUPFAM" id="SSF50129">
    <property type="entry name" value="GroES-like"/>
    <property type="match status" value="1"/>
</dbReference>
<dbReference type="CDD" id="cd08252">
    <property type="entry name" value="AL_MDR"/>
    <property type="match status" value="1"/>
</dbReference>
<dbReference type="PANTHER" id="PTHR43482">
    <property type="entry name" value="PROTEIN AST1-RELATED"/>
    <property type="match status" value="1"/>
</dbReference>
<gene>
    <name evidence="4" type="ORF">FE392_01780</name>
</gene>